<keyword evidence="2" id="KW-0812">Transmembrane</keyword>
<evidence type="ECO:0000313" key="4">
    <source>
        <dbReference type="Proteomes" id="UP000886653"/>
    </source>
</evidence>
<dbReference type="OrthoDB" id="2510808at2759"/>
<sequence length="206" mass="22365">MRWSAIEKLSKKNTIPESSVWESEAGRKNASLVHNEPVLVPTSLSPTNSERMTNALPQRSSPSSGPLILIVLSVLVPLLCASLWLISIARKRRPVPPSPASVGSSTRASWETVVVDLPSLLDPPEPAVAGLGRLWARVTNRWDGSADSGWVGVQNEDASMGPLEWYAKHSPPRAVIGYPTLMSSASSGCEKSIYNSHERYRSWSPA</sequence>
<feature type="transmembrane region" description="Helical" evidence="2">
    <location>
        <begin position="67"/>
        <end position="86"/>
    </location>
</feature>
<proteinExistence type="predicted"/>
<feature type="compositionally biased region" description="Polar residues" evidence="1">
    <location>
        <begin position="42"/>
        <end position="59"/>
    </location>
</feature>
<keyword evidence="2" id="KW-0472">Membrane</keyword>
<keyword evidence="2" id="KW-1133">Transmembrane helix</keyword>
<protein>
    <submittedName>
        <fullName evidence="3">Uncharacterized protein</fullName>
    </submittedName>
</protein>
<evidence type="ECO:0000256" key="1">
    <source>
        <dbReference type="SAM" id="MobiDB-lite"/>
    </source>
</evidence>
<dbReference type="AlphaFoldDB" id="A0A9P6TA86"/>
<keyword evidence="4" id="KW-1185">Reference proteome</keyword>
<reference evidence="3" key="1">
    <citation type="submission" date="2013-11" db="EMBL/GenBank/DDBJ databases">
        <title>Genome sequence of the fusiform rust pathogen reveals effectors for host alternation and coevolution with pine.</title>
        <authorList>
            <consortium name="DOE Joint Genome Institute"/>
            <person name="Smith K."/>
            <person name="Pendleton A."/>
            <person name="Kubisiak T."/>
            <person name="Anderson C."/>
            <person name="Salamov A."/>
            <person name="Aerts A."/>
            <person name="Riley R."/>
            <person name="Clum A."/>
            <person name="Lindquist E."/>
            <person name="Ence D."/>
            <person name="Campbell M."/>
            <person name="Kronenberg Z."/>
            <person name="Feau N."/>
            <person name="Dhillon B."/>
            <person name="Hamelin R."/>
            <person name="Burleigh J."/>
            <person name="Smith J."/>
            <person name="Yandell M."/>
            <person name="Nelson C."/>
            <person name="Grigoriev I."/>
            <person name="Davis J."/>
        </authorList>
    </citation>
    <scope>NUCLEOTIDE SEQUENCE</scope>
    <source>
        <strain evidence="3">G11</strain>
    </source>
</reference>
<accession>A0A9P6TA86</accession>
<dbReference type="Proteomes" id="UP000886653">
    <property type="component" value="Unassembled WGS sequence"/>
</dbReference>
<organism evidence="3 4">
    <name type="scientific">Cronartium quercuum f. sp. fusiforme G11</name>
    <dbReference type="NCBI Taxonomy" id="708437"/>
    <lineage>
        <taxon>Eukaryota</taxon>
        <taxon>Fungi</taxon>
        <taxon>Dikarya</taxon>
        <taxon>Basidiomycota</taxon>
        <taxon>Pucciniomycotina</taxon>
        <taxon>Pucciniomycetes</taxon>
        <taxon>Pucciniales</taxon>
        <taxon>Coleosporiaceae</taxon>
        <taxon>Cronartium</taxon>
    </lineage>
</organism>
<evidence type="ECO:0000256" key="2">
    <source>
        <dbReference type="SAM" id="Phobius"/>
    </source>
</evidence>
<feature type="region of interest" description="Disordered" evidence="1">
    <location>
        <begin position="37"/>
        <end position="62"/>
    </location>
</feature>
<evidence type="ECO:0000313" key="3">
    <source>
        <dbReference type="EMBL" id="KAG0144906.1"/>
    </source>
</evidence>
<name>A0A9P6TA86_9BASI</name>
<comment type="caution">
    <text evidence="3">The sequence shown here is derived from an EMBL/GenBank/DDBJ whole genome shotgun (WGS) entry which is preliminary data.</text>
</comment>
<dbReference type="EMBL" id="MU167286">
    <property type="protein sequence ID" value="KAG0144906.1"/>
    <property type="molecule type" value="Genomic_DNA"/>
</dbReference>
<gene>
    <name evidence="3" type="ORF">CROQUDRAFT_595647</name>
</gene>